<dbReference type="OrthoDB" id="7950479at2"/>
<dbReference type="RefSeq" id="WP_126149581.1">
    <property type="nucleotide sequence ID" value="NZ_JBHTMH010000001.1"/>
</dbReference>
<feature type="domain" description="DUF4214" evidence="1">
    <location>
        <begin position="66"/>
        <end position="106"/>
    </location>
</feature>
<dbReference type="InterPro" id="IPR025282">
    <property type="entry name" value="DUF4214"/>
</dbReference>
<organism evidence="2 3">
    <name type="scientific">Devosia equisanguinis</name>
    <dbReference type="NCBI Taxonomy" id="2490941"/>
    <lineage>
        <taxon>Bacteria</taxon>
        <taxon>Pseudomonadati</taxon>
        <taxon>Pseudomonadota</taxon>
        <taxon>Alphaproteobacteria</taxon>
        <taxon>Hyphomicrobiales</taxon>
        <taxon>Devosiaceae</taxon>
        <taxon>Devosia</taxon>
    </lineage>
</organism>
<dbReference type="Gene3D" id="2.160.20.160">
    <property type="match status" value="1"/>
</dbReference>
<evidence type="ECO:0000313" key="3">
    <source>
        <dbReference type="Proteomes" id="UP000268844"/>
    </source>
</evidence>
<reference evidence="2 3" key="1">
    <citation type="submission" date="2018-12" db="EMBL/GenBank/DDBJ databases">
        <authorList>
            <person name="Criscuolo A."/>
        </authorList>
    </citation>
    <scope>NUCLEOTIDE SEQUENCE [LARGE SCALE GENOMIC DNA]</scope>
    <source>
        <strain evidence="2">ACIP1116281</strain>
    </source>
</reference>
<sequence length="969" mass="96735">MALTTAQLITQLYVGYYNRAPDPEGLNYWIGRVNAGVSLADIADSFAASPEALAAYPYLALPNVASAQNFLNQVYQNLFNRAPDAEGLAYYAGKLASGATTPGQIIAEIQANANTNPNNTDGQVLANKVAVASNWVDQAANTPSFEFNAAAKSSAGSVLANVDASDASVVAANAKVDTFFDNVVTGDTFETTVGIDNFIGTSANDLFKVIATNNVSGADATTWNSSDSFDGAGGRDTLNVEVKTGFNQTLYSTSNIETINIDNTVAASAAGHAGAGSAVDASKFAGVEVVNQIGKASAVTKLADTSTAGFKNIDTSGTLSVTAADAAASVAVNLDGVKDATDNVVNLSVGGKAVSSVIVSGAVANASVAGAAGATETFTATFTAAGADGDTVTFDGRVYTVASAPLANADAQAAAFVTAYNGAAANWTATAGPGGVVTFVSKSANTSVPDVTAANFAVTGAVAAPVVAITQQGVAVPDQSLALAVAAGKDVETISVNSAVTTTLTFTQDGASTKNVTAIEAAASTGAVTFTTAGTNVKTVTTGSGADKVTINTVTSATVSALVNTGAGNDEITVQTTGTGTTTINAGAGDDKIIFTGTLNTRTSIDGGEGVDTLSLAGKSLIAEDYVLFNNAIKNVEQVEFTGNSDAVVDASKLAFTAYTFAGNAGDKITEASAVAVTTKASIEAYATGYKADGADAGTEADAQGGNLNLTSTGSGSVKAFGADLTLNVNASNTAPTAVVLSGDVLTANIVLKSGGNAANDDQLASVSITTADVAVSPVVGNAYLNSVTLSGNGSATIDNTLGSKLTTVDASGLTNVQSFGANAGEIGNGLTYTGKADLVESITLGAGKDTVNIRSTYDKLDTIIGFDAVKETNDAKSTTDVLNFNGVALNGLVANQAVKVALTASATTLDLAFVEAAATGAGTKFFQFEGNTYLFSNATANNVLDANDHAAKIVGLVDFSATWGVFTA</sequence>
<dbReference type="AlphaFoldDB" id="A0A3S4DP74"/>
<keyword evidence="3" id="KW-1185">Reference proteome</keyword>
<proteinExistence type="predicted"/>
<dbReference type="Proteomes" id="UP000268844">
    <property type="component" value="Unassembled WGS sequence"/>
</dbReference>
<evidence type="ECO:0000259" key="1">
    <source>
        <dbReference type="Pfam" id="PF13946"/>
    </source>
</evidence>
<feature type="domain" description="DUF4214" evidence="1">
    <location>
        <begin position="3"/>
        <end position="54"/>
    </location>
</feature>
<evidence type="ECO:0000313" key="2">
    <source>
        <dbReference type="EMBL" id="VDS03987.1"/>
    </source>
</evidence>
<accession>A0A3S4DP74</accession>
<protein>
    <recommendedName>
        <fullName evidence="1">DUF4214 domain-containing protein</fullName>
    </recommendedName>
</protein>
<dbReference type="Pfam" id="PF13946">
    <property type="entry name" value="DUF4214"/>
    <property type="match status" value="2"/>
</dbReference>
<gene>
    <name evidence="2" type="ORF">DEVEQU_01116</name>
</gene>
<name>A0A3S4DP74_9HYPH</name>
<dbReference type="EMBL" id="UZWD01000018">
    <property type="protein sequence ID" value="VDS03987.1"/>
    <property type="molecule type" value="Genomic_DNA"/>
</dbReference>